<comment type="subcellular location">
    <subcellularLocation>
        <location evidence="2 10">Cytoplasm</location>
    </subcellularLocation>
</comment>
<dbReference type="InterPro" id="IPR022953">
    <property type="entry name" value="ATP_PFK"/>
</dbReference>
<dbReference type="GO" id="GO:0047334">
    <property type="term" value="F:diphosphate-fructose-6-phosphate 1-phosphotransferase activity"/>
    <property type="evidence" value="ECO:0007669"/>
    <property type="project" value="InterPro"/>
</dbReference>
<dbReference type="PANTHER" id="PTHR13697:SF52">
    <property type="entry name" value="ATP-DEPENDENT 6-PHOSPHOFRUCTOKINASE 3"/>
    <property type="match status" value="1"/>
</dbReference>
<dbReference type="GO" id="GO:0030388">
    <property type="term" value="P:fructose 1,6-bisphosphate metabolic process"/>
    <property type="evidence" value="ECO:0007669"/>
    <property type="project" value="TreeGrafter"/>
</dbReference>
<feature type="binding site" evidence="10">
    <location>
        <position position="175"/>
    </location>
    <ligand>
        <name>substrate</name>
        <note>ligand shared between dimeric partners</note>
    </ligand>
</feature>
<proteinExistence type="inferred from homology"/>
<keyword evidence="4 10" id="KW-0963">Cytoplasm</keyword>
<keyword evidence="8 10" id="KW-0460">Magnesium</keyword>
<dbReference type="HAMAP" id="MF_01976">
    <property type="entry name" value="Phosphofructokinase_III"/>
    <property type="match status" value="1"/>
</dbReference>
<evidence type="ECO:0000256" key="9">
    <source>
        <dbReference type="ARBA" id="ARBA00023152"/>
    </source>
</evidence>
<comment type="catalytic activity">
    <reaction evidence="10">
        <text>beta-D-fructose 6-phosphate + ATP = beta-D-fructose 1,6-bisphosphate + ADP + H(+)</text>
        <dbReference type="Rhea" id="RHEA:16109"/>
        <dbReference type="ChEBI" id="CHEBI:15378"/>
        <dbReference type="ChEBI" id="CHEBI:30616"/>
        <dbReference type="ChEBI" id="CHEBI:32966"/>
        <dbReference type="ChEBI" id="CHEBI:57634"/>
        <dbReference type="ChEBI" id="CHEBI:456216"/>
        <dbReference type="EC" id="2.7.1.11"/>
    </reaction>
</comment>
<evidence type="ECO:0000259" key="11">
    <source>
        <dbReference type="Pfam" id="PF00365"/>
    </source>
</evidence>
<feature type="binding site" evidence="10">
    <location>
        <position position="12"/>
    </location>
    <ligand>
        <name>ATP</name>
        <dbReference type="ChEBI" id="CHEBI:30616"/>
    </ligand>
</feature>
<dbReference type="EC" id="2.7.1.11" evidence="10"/>
<dbReference type="PANTHER" id="PTHR13697">
    <property type="entry name" value="PHOSPHOFRUCTOKINASE"/>
    <property type="match status" value="1"/>
</dbReference>
<evidence type="ECO:0000256" key="4">
    <source>
        <dbReference type="ARBA" id="ARBA00022490"/>
    </source>
</evidence>
<feature type="site" description="Important for substrate specificity; cannot use PPi as phosphoryl donor" evidence="10">
    <location>
        <position position="117"/>
    </location>
</feature>
<comment type="similarity">
    <text evidence="10">Belongs to the phosphofructokinase type A (PFKA) family. Mixed-substrate PFK group III subfamily.</text>
</comment>
<dbReference type="GO" id="GO:0070095">
    <property type="term" value="F:fructose-6-phosphate binding"/>
    <property type="evidence" value="ECO:0007669"/>
    <property type="project" value="TreeGrafter"/>
</dbReference>
<dbReference type="GO" id="GO:0042802">
    <property type="term" value="F:identical protein binding"/>
    <property type="evidence" value="ECO:0007669"/>
    <property type="project" value="TreeGrafter"/>
</dbReference>
<dbReference type="InterPro" id="IPR035966">
    <property type="entry name" value="PKF_sf"/>
</dbReference>
<dbReference type="GO" id="GO:0003872">
    <property type="term" value="F:6-phosphofructokinase activity"/>
    <property type="evidence" value="ECO:0007669"/>
    <property type="project" value="UniProtKB-UniRule"/>
</dbReference>
<keyword evidence="10" id="KW-0547">Nucleotide-binding</keyword>
<feature type="binding site" description="in other chain" evidence="10">
    <location>
        <begin position="138"/>
        <end position="140"/>
    </location>
    <ligand>
        <name>substrate</name>
        <note>ligand shared between dimeric partners</note>
    </ligand>
</feature>
<dbReference type="GO" id="GO:0016208">
    <property type="term" value="F:AMP binding"/>
    <property type="evidence" value="ECO:0007669"/>
    <property type="project" value="TreeGrafter"/>
</dbReference>
<evidence type="ECO:0000256" key="10">
    <source>
        <dbReference type="HAMAP-Rule" id="MF_01976"/>
    </source>
</evidence>
<evidence type="ECO:0000256" key="6">
    <source>
        <dbReference type="ARBA" id="ARBA00022723"/>
    </source>
</evidence>
<dbReference type="GO" id="GO:0005945">
    <property type="term" value="C:6-phosphofructokinase complex"/>
    <property type="evidence" value="ECO:0007669"/>
    <property type="project" value="TreeGrafter"/>
</dbReference>
<dbReference type="GO" id="GO:0061621">
    <property type="term" value="P:canonical glycolysis"/>
    <property type="evidence" value="ECO:0007669"/>
    <property type="project" value="TreeGrafter"/>
</dbReference>
<dbReference type="PROSITE" id="PS00433">
    <property type="entry name" value="PHOSPHOFRUCTOKINASE"/>
    <property type="match status" value="1"/>
</dbReference>
<keyword evidence="5 10" id="KW-0808">Transferase</keyword>
<feature type="binding site" evidence="10">
    <location>
        <begin position="115"/>
        <end position="118"/>
    </location>
    <ligand>
        <name>ATP</name>
        <dbReference type="ChEBI" id="CHEBI:30616"/>
    </ligand>
</feature>
<feature type="binding site" description="in other chain" evidence="10">
    <location>
        <begin position="282"/>
        <end position="285"/>
    </location>
    <ligand>
        <name>substrate</name>
        <note>ligand shared between dimeric partners</note>
    </ligand>
</feature>
<evidence type="ECO:0000313" key="12">
    <source>
        <dbReference type="EMBL" id="QDT72243.1"/>
    </source>
</evidence>
<gene>
    <name evidence="12" type="primary">pfkA1_2</name>
    <name evidence="10" type="synonym">pfkA</name>
    <name evidence="12" type="ORF">I41_14140</name>
</gene>
<keyword evidence="10" id="KW-0067">ATP-binding</keyword>
<dbReference type="GO" id="GO:0048029">
    <property type="term" value="F:monosaccharide binding"/>
    <property type="evidence" value="ECO:0007669"/>
    <property type="project" value="TreeGrafter"/>
</dbReference>
<dbReference type="Gene3D" id="3.40.50.450">
    <property type="match status" value="1"/>
</dbReference>
<feature type="active site" description="Proton acceptor" evidence="10">
    <location>
        <position position="140"/>
    </location>
</feature>
<dbReference type="NCBIfam" id="NF002872">
    <property type="entry name" value="PRK03202.1"/>
    <property type="match status" value="1"/>
</dbReference>
<reference evidence="12 13" key="1">
    <citation type="submission" date="2019-02" db="EMBL/GenBank/DDBJ databases">
        <title>Deep-cultivation of Planctomycetes and their phenomic and genomic characterization uncovers novel biology.</title>
        <authorList>
            <person name="Wiegand S."/>
            <person name="Jogler M."/>
            <person name="Boedeker C."/>
            <person name="Pinto D."/>
            <person name="Vollmers J."/>
            <person name="Rivas-Marin E."/>
            <person name="Kohn T."/>
            <person name="Peeters S.H."/>
            <person name="Heuer A."/>
            <person name="Rast P."/>
            <person name="Oberbeckmann S."/>
            <person name="Bunk B."/>
            <person name="Jeske O."/>
            <person name="Meyerdierks A."/>
            <person name="Storesund J.E."/>
            <person name="Kallscheuer N."/>
            <person name="Luecker S."/>
            <person name="Lage O.M."/>
            <person name="Pohl T."/>
            <person name="Merkel B.J."/>
            <person name="Hornburger P."/>
            <person name="Mueller R.-W."/>
            <person name="Bruemmer F."/>
            <person name="Labrenz M."/>
            <person name="Spormann A.M."/>
            <person name="Op den Camp H."/>
            <person name="Overmann J."/>
            <person name="Amann R."/>
            <person name="Jetten M.S.M."/>
            <person name="Mascher T."/>
            <person name="Medema M.H."/>
            <person name="Devos D.P."/>
            <person name="Kaster A.-K."/>
            <person name="Ovreas L."/>
            <person name="Rohde M."/>
            <person name="Galperin M.Y."/>
            <person name="Jogler C."/>
        </authorList>
    </citation>
    <scope>NUCLEOTIDE SEQUENCE [LARGE SCALE GENOMIC DNA]</scope>
    <source>
        <strain evidence="12 13">I41</strain>
    </source>
</reference>
<evidence type="ECO:0000256" key="2">
    <source>
        <dbReference type="ARBA" id="ARBA00004496"/>
    </source>
</evidence>
<evidence type="ECO:0000256" key="3">
    <source>
        <dbReference type="ARBA" id="ARBA00004679"/>
    </source>
</evidence>
<dbReference type="GO" id="GO:0006002">
    <property type="term" value="P:fructose 6-phosphate metabolic process"/>
    <property type="evidence" value="ECO:0007669"/>
    <property type="project" value="InterPro"/>
</dbReference>
<comment type="pathway">
    <text evidence="3 10">Carbohydrate degradation; glycolysis; D-glyceraldehyde 3-phosphate and glycerone phosphate from D-glucose: step 3/4.</text>
</comment>
<comment type="function">
    <text evidence="10">Catalyzes the phosphorylation of D-fructose 6-phosphate to fructose 1,6-bisphosphate by ATP, the first committing step of glycolysis.</text>
</comment>
<dbReference type="SUPFAM" id="SSF53784">
    <property type="entry name" value="Phosphofructokinase"/>
    <property type="match status" value="1"/>
</dbReference>
<evidence type="ECO:0000256" key="5">
    <source>
        <dbReference type="ARBA" id="ARBA00022679"/>
    </source>
</evidence>
<keyword evidence="6 10" id="KW-0479">Metal-binding</keyword>
<dbReference type="InterPro" id="IPR000023">
    <property type="entry name" value="Phosphofructokinase_dom"/>
</dbReference>
<feature type="binding site" description="in other chain" evidence="10">
    <location>
        <begin position="182"/>
        <end position="184"/>
    </location>
    <ligand>
        <name>substrate</name>
        <note>ligand shared between dimeric partners</note>
    </ligand>
</feature>
<accession>A0A517TV35</accession>
<evidence type="ECO:0000256" key="1">
    <source>
        <dbReference type="ARBA" id="ARBA00001946"/>
    </source>
</evidence>
<keyword evidence="13" id="KW-1185">Reference proteome</keyword>
<feature type="binding site" evidence="10">
    <location>
        <position position="116"/>
    </location>
    <ligand>
        <name>Mg(2+)</name>
        <dbReference type="ChEBI" id="CHEBI:18420"/>
        <note>catalytic</note>
    </ligand>
</feature>
<keyword evidence="7 10" id="KW-0418">Kinase</keyword>
<dbReference type="Pfam" id="PF00365">
    <property type="entry name" value="PFK"/>
    <property type="match status" value="1"/>
</dbReference>
<comment type="cofactor">
    <cofactor evidence="1 10">
        <name>Mg(2+)</name>
        <dbReference type="ChEBI" id="CHEBI:18420"/>
    </cofactor>
</comment>
<comment type="subunit">
    <text evidence="10">Homodimer or homotetramer.</text>
</comment>
<evidence type="ECO:0000313" key="13">
    <source>
        <dbReference type="Proteomes" id="UP000317909"/>
    </source>
</evidence>
<dbReference type="EMBL" id="CP036339">
    <property type="protein sequence ID" value="QDT72243.1"/>
    <property type="molecule type" value="Genomic_DNA"/>
</dbReference>
<protein>
    <recommendedName>
        <fullName evidence="10">ATP-dependent 6-phosphofructokinase</fullName>
        <shortName evidence="10">ATP-PFK</shortName>
        <shortName evidence="10">Phosphofructokinase</shortName>
        <ecNumber evidence="10">2.7.1.11</ecNumber>
    </recommendedName>
    <alternativeName>
        <fullName evidence="10">Phosphohexokinase</fullName>
    </alternativeName>
</protein>
<dbReference type="Gene3D" id="3.40.50.460">
    <property type="entry name" value="Phosphofructokinase domain"/>
    <property type="match status" value="1"/>
</dbReference>
<name>A0A517TV35_9BACT</name>
<dbReference type="OrthoDB" id="9802503at2"/>
<dbReference type="GO" id="GO:0046872">
    <property type="term" value="F:metal ion binding"/>
    <property type="evidence" value="ECO:0007669"/>
    <property type="project" value="UniProtKB-KW"/>
</dbReference>
<dbReference type="RefSeq" id="WP_145431831.1">
    <property type="nucleotide sequence ID" value="NZ_CP036339.1"/>
</dbReference>
<evidence type="ECO:0000256" key="7">
    <source>
        <dbReference type="ARBA" id="ARBA00022777"/>
    </source>
</evidence>
<feature type="domain" description="Phosphofructokinase" evidence="11">
    <location>
        <begin position="4"/>
        <end position="308"/>
    </location>
</feature>
<dbReference type="InterPro" id="IPR015912">
    <property type="entry name" value="Phosphofructokinase_CS"/>
</dbReference>
<dbReference type="InterPro" id="IPR012829">
    <property type="entry name" value="Phosphofructokinase_III"/>
</dbReference>
<dbReference type="Proteomes" id="UP000317909">
    <property type="component" value="Chromosome"/>
</dbReference>
<dbReference type="AlphaFoldDB" id="A0A517TV35"/>
<dbReference type="GO" id="GO:0005524">
    <property type="term" value="F:ATP binding"/>
    <property type="evidence" value="ECO:0007669"/>
    <property type="project" value="UniProtKB-KW"/>
</dbReference>
<keyword evidence="9 10" id="KW-0324">Glycolysis</keyword>
<feature type="binding site" description="in other chain" evidence="10">
    <location>
        <position position="235"/>
    </location>
    <ligand>
        <name>substrate</name>
        <note>ligand shared between dimeric partners</note>
    </ligand>
</feature>
<sequence>MSKRLGILTSGGDCPGLNAVIRGVVKASWQLGYECLGFLKGYEGLYDPVRYITLTPKNTAGILTQGGTILGSTNKGRFAATVGVQDRVDLDPELLEGVAGTVKQLGIEGLVCIGGDGSLAVAQQFHEFGIPVVGVPKTIDNDLSATAYTFGFSSAVACATDALDRLHTTAAAHERIMVLEVMGRHAGWIALHAGIAGGGDVILIPEIPWSFENVCHKILDREVHGKHFTLVVVAEGAHLPTGEMVGEERRGAQKKLGGIGPLIARELEERLHREARCVVLGHLQRGGAPTTFDRVLATQYGAHAVRLIVERKFGQMICYNPPDMGSVPIIEAVHQIRLVDSEGAAVQAARALGISFGDCEAGLSPFACSAEAADVQTAEDVELDAEFTLDLADAATEEALQP</sequence>
<feature type="binding site" evidence="10">
    <location>
        <begin position="75"/>
        <end position="76"/>
    </location>
    <ligand>
        <name>ATP</name>
        <dbReference type="ChEBI" id="CHEBI:30616"/>
    </ligand>
</feature>
<dbReference type="KEGG" id="llh:I41_14140"/>
<dbReference type="FunFam" id="3.40.50.460:FF:000002">
    <property type="entry name" value="ATP-dependent 6-phosphofructokinase"/>
    <property type="match status" value="1"/>
</dbReference>
<dbReference type="PRINTS" id="PR00476">
    <property type="entry name" value="PHFRCTKINASE"/>
</dbReference>
<feature type="binding site" evidence="10">
    <location>
        <position position="276"/>
    </location>
    <ligand>
        <name>substrate</name>
        <note>ligand shared between dimeric partners</note>
    </ligand>
</feature>
<dbReference type="UniPathway" id="UPA00109">
    <property type="reaction ID" value="UER00182"/>
</dbReference>
<comment type="caution">
    <text evidence="10">Lacks conserved residue(s) required for the propagation of feature annotation.</text>
</comment>
<evidence type="ECO:0000256" key="8">
    <source>
        <dbReference type="ARBA" id="ARBA00022842"/>
    </source>
</evidence>
<organism evidence="12 13">
    <name type="scientific">Lacipirellula limnantheis</name>
    <dbReference type="NCBI Taxonomy" id="2528024"/>
    <lineage>
        <taxon>Bacteria</taxon>
        <taxon>Pseudomonadati</taxon>
        <taxon>Planctomycetota</taxon>
        <taxon>Planctomycetia</taxon>
        <taxon>Pirellulales</taxon>
        <taxon>Lacipirellulaceae</taxon>
        <taxon>Lacipirellula</taxon>
    </lineage>
</organism>